<accession>A0A225VZA9</accession>
<reference evidence="7" key="1">
    <citation type="submission" date="2017-03" db="EMBL/GenBank/DDBJ databases">
        <title>Phytopthora megakarya and P. palmivora, two closely related causual agents of cacao black pod achieved similar genome size and gene model numbers by different mechanisms.</title>
        <authorList>
            <person name="Ali S."/>
            <person name="Shao J."/>
            <person name="Larry D.J."/>
            <person name="Kronmiller B."/>
            <person name="Shen D."/>
            <person name="Strem M.D."/>
            <person name="Melnick R.L."/>
            <person name="Guiltinan M.J."/>
            <person name="Tyler B.M."/>
            <person name="Meinhardt L.W."/>
            <person name="Bailey B.A."/>
        </authorList>
    </citation>
    <scope>NUCLEOTIDE SEQUENCE [LARGE SCALE GENOMIC DNA]</scope>
    <source>
        <strain evidence="7">zdho120</strain>
    </source>
</reference>
<dbReference type="GO" id="GO:0005576">
    <property type="term" value="C:extracellular region"/>
    <property type="evidence" value="ECO:0007669"/>
    <property type="project" value="UniProtKB-SubCell"/>
</dbReference>
<dbReference type="EMBL" id="NBNE01002376">
    <property type="protein sequence ID" value="OWZ10662.1"/>
    <property type="molecule type" value="Genomic_DNA"/>
</dbReference>
<dbReference type="Pfam" id="PF16810">
    <property type="entry name" value="RXLR"/>
    <property type="match status" value="1"/>
</dbReference>
<keyword evidence="7" id="KW-1185">Reference proteome</keyword>
<feature type="chain" id="PRO_5028518006" description="RxLR effector protein" evidence="5">
    <location>
        <begin position="20"/>
        <end position="129"/>
    </location>
</feature>
<evidence type="ECO:0000313" key="6">
    <source>
        <dbReference type="EMBL" id="OWZ10662.1"/>
    </source>
</evidence>
<proteinExistence type="inferred from homology"/>
<evidence type="ECO:0000256" key="2">
    <source>
        <dbReference type="ARBA" id="ARBA00010400"/>
    </source>
</evidence>
<dbReference type="InterPro" id="IPR031825">
    <property type="entry name" value="RXLR"/>
</dbReference>
<keyword evidence="4 5" id="KW-0732">Signal</keyword>
<protein>
    <recommendedName>
        <fullName evidence="5">RxLR effector protein</fullName>
    </recommendedName>
</protein>
<comment type="domain">
    <text evidence="5">The RxLR-dEER motif acts to carry the protein into the host cell cytoplasm through binding to cell surface phosphatidylinositol-3-phosphate.</text>
</comment>
<sequence>MRVCFVLLAAITIISGNTAINAEPTSILTKTSTSETHAINSALDNANTKRFLRSHEVPEDDDDVKGIKAVEEERLSRQALNNLLDGNYAHKFALWKGKNYSAAKIYSKLGVSIHRDRLNIYNAYVKYLK</sequence>
<keyword evidence="3 5" id="KW-0964">Secreted</keyword>
<comment type="function">
    <text evidence="5">Effector that suppresses plant defense responses during pathogen infection.</text>
</comment>
<evidence type="ECO:0000256" key="1">
    <source>
        <dbReference type="ARBA" id="ARBA00004613"/>
    </source>
</evidence>
<organism evidence="6 7">
    <name type="scientific">Phytophthora megakarya</name>
    <dbReference type="NCBI Taxonomy" id="4795"/>
    <lineage>
        <taxon>Eukaryota</taxon>
        <taxon>Sar</taxon>
        <taxon>Stramenopiles</taxon>
        <taxon>Oomycota</taxon>
        <taxon>Peronosporomycetes</taxon>
        <taxon>Peronosporales</taxon>
        <taxon>Peronosporaceae</taxon>
        <taxon>Phytophthora</taxon>
    </lineage>
</organism>
<evidence type="ECO:0000256" key="5">
    <source>
        <dbReference type="RuleBase" id="RU367124"/>
    </source>
</evidence>
<dbReference type="Proteomes" id="UP000198211">
    <property type="component" value="Unassembled WGS sequence"/>
</dbReference>
<evidence type="ECO:0000313" key="7">
    <source>
        <dbReference type="Proteomes" id="UP000198211"/>
    </source>
</evidence>
<gene>
    <name evidence="6" type="ORF">PHMEG_00016454</name>
</gene>
<comment type="similarity">
    <text evidence="2 5">Belongs to the RxLR effector family.</text>
</comment>
<comment type="caution">
    <text evidence="6">The sequence shown here is derived from an EMBL/GenBank/DDBJ whole genome shotgun (WGS) entry which is preliminary data.</text>
</comment>
<dbReference type="AlphaFoldDB" id="A0A225VZA9"/>
<comment type="subcellular location">
    <subcellularLocation>
        <location evidence="1 5">Secreted</location>
    </subcellularLocation>
</comment>
<name>A0A225VZA9_9STRA</name>
<evidence type="ECO:0000256" key="3">
    <source>
        <dbReference type="ARBA" id="ARBA00022525"/>
    </source>
</evidence>
<dbReference type="OrthoDB" id="117139at2759"/>
<feature type="signal peptide" evidence="5">
    <location>
        <begin position="1"/>
        <end position="19"/>
    </location>
</feature>
<evidence type="ECO:0000256" key="4">
    <source>
        <dbReference type="ARBA" id="ARBA00022729"/>
    </source>
</evidence>